<dbReference type="EMBL" id="LNIX01000023">
    <property type="protein sequence ID" value="OXA43075.1"/>
    <property type="molecule type" value="Genomic_DNA"/>
</dbReference>
<organism evidence="3 4">
    <name type="scientific">Folsomia candida</name>
    <name type="common">Springtail</name>
    <dbReference type="NCBI Taxonomy" id="158441"/>
    <lineage>
        <taxon>Eukaryota</taxon>
        <taxon>Metazoa</taxon>
        <taxon>Ecdysozoa</taxon>
        <taxon>Arthropoda</taxon>
        <taxon>Hexapoda</taxon>
        <taxon>Collembola</taxon>
        <taxon>Entomobryomorpha</taxon>
        <taxon>Isotomoidea</taxon>
        <taxon>Isotomidae</taxon>
        <taxon>Proisotominae</taxon>
        <taxon>Folsomia</taxon>
    </lineage>
</organism>
<feature type="transmembrane region" description="Helical" evidence="1">
    <location>
        <begin position="348"/>
        <end position="369"/>
    </location>
</feature>
<protein>
    <submittedName>
        <fullName evidence="3">Uncharacterized protein</fullName>
    </submittedName>
</protein>
<name>A0A226DC01_FOLCA</name>
<comment type="caution">
    <text evidence="3">The sequence shown here is derived from an EMBL/GenBank/DDBJ whole genome shotgun (WGS) entry which is preliminary data.</text>
</comment>
<reference evidence="3 4" key="1">
    <citation type="submission" date="2015-12" db="EMBL/GenBank/DDBJ databases">
        <title>The genome of Folsomia candida.</title>
        <authorList>
            <person name="Faddeeva A."/>
            <person name="Derks M.F."/>
            <person name="Anvar Y."/>
            <person name="Smit S."/>
            <person name="Van Straalen N."/>
            <person name="Roelofs D."/>
        </authorList>
    </citation>
    <scope>NUCLEOTIDE SEQUENCE [LARGE SCALE GENOMIC DNA]</scope>
    <source>
        <strain evidence="3 4">VU population</strain>
        <tissue evidence="3">Whole body</tissue>
    </source>
</reference>
<feature type="transmembrane region" description="Helical" evidence="1">
    <location>
        <begin position="405"/>
        <end position="427"/>
    </location>
</feature>
<proteinExistence type="predicted"/>
<keyword evidence="1" id="KW-0812">Transmembrane</keyword>
<dbReference type="AlphaFoldDB" id="A0A226DC01"/>
<dbReference type="Proteomes" id="UP000198287">
    <property type="component" value="Unassembled WGS sequence"/>
</dbReference>
<keyword evidence="1" id="KW-1133">Transmembrane helix</keyword>
<keyword evidence="2" id="KW-0732">Signal</keyword>
<feature type="transmembrane region" description="Helical" evidence="1">
    <location>
        <begin position="680"/>
        <end position="701"/>
    </location>
</feature>
<evidence type="ECO:0000313" key="4">
    <source>
        <dbReference type="Proteomes" id="UP000198287"/>
    </source>
</evidence>
<keyword evidence="4" id="KW-1185">Reference proteome</keyword>
<evidence type="ECO:0000313" key="3">
    <source>
        <dbReference type="EMBL" id="OXA43075.1"/>
    </source>
</evidence>
<sequence length="729" mass="84037">MVSLHFGSLLAHLLVSISICLSSTEATTNVNDKAAFGVRIPEYLSPFGSCTTMVFTRPKLSWGTKSPTHGPIITLVYDIRTSLMTGDMLQTKFSIARRRNPRQHCWTAFAVLPEDFGLFVKQQYSKFAFLPCFIYATWEAHYFVMMTGVRHTGIYLRRPTVLKHLCLIEVIIVDVTKDKNSLLRFDYHNVYHIERPIMGMGHSQLWYRIECIPSDCFYRFALLGKNVSRLNKYFWTAEDLFGKNILGGIVNQIQIGRKAYTRCACQRIADLTSFHGFLSYLILQDVLTDGFVKPKSFHYIEPTLKMHFWRFEGFGFIMNDVEKFSFVSCYGVRGNSAILGALSSPLDFSSWACTGISFAVVVLILTSILRRYISDAVLLVVGITLENSSLLSVYETRFSRKVYPTFGICTVVAIWTILVGTILTNWYKTWFTMEMIVPTIYESPWESVMDVEGIRILMPFGLLWGNAFDGIHPVEYFRYKSFYVSIILRCETMRNYRGNGLLQGSHRKTANNLLEKLLPHFGMDNKLRTVRNGTFSRKGSLNEPYDKSALLEFPIQPVEYEENDSYAVMKSLKTCGKVALMDTQENIAKITNYLNDNQQQVTFVKGDGDSFFTEMKGWNMPPVRSNYVENRLKVFISSGIMIHWKVVYNLWRPAKLLGYNTNWLGAVSRLDFSSKITTGFYIYGIGLILCIVVLFVEICKLKYNMKFNYMKFLISTLNYMYEKIFRRKF</sequence>
<feature type="signal peptide" evidence="2">
    <location>
        <begin position="1"/>
        <end position="26"/>
    </location>
</feature>
<feature type="chain" id="PRO_5013211639" evidence="2">
    <location>
        <begin position="27"/>
        <end position="729"/>
    </location>
</feature>
<feature type="transmembrane region" description="Helical" evidence="1">
    <location>
        <begin position="634"/>
        <end position="651"/>
    </location>
</feature>
<gene>
    <name evidence="3" type="ORF">Fcan01_21914</name>
</gene>
<accession>A0A226DC01</accession>
<keyword evidence="1" id="KW-0472">Membrane</keyword>
<evidence type="ECO:0000256" key="2">
    <source>
        <dbReference type="SAM" id="SignalP"/>
    </source>
</evidence>
<feature type="transmembrane region" description="Helical" evidence="1">
    <location>
        <begin position="376"/>
        <end position="393"/>
    </location>
</feature>
<evidence type="ECO:0000256" key="1">
    <source>
        <dbReference type="SAM" id="Phobius"/>
    </source>
</evidence>